<evidence type="ECO:0000313" key="3">
    <source>
        <dbReference type="Proteomes" id="UP001501004"/>
    </source>
</evidence>
<accession>A0ABP7FWC2</accession>
<reference evidence="3" key="1">
    <citation type="journal article" date="2019" name="Int. J. Syst. Evol. Microbiol.">
        <title>The Global Catalogue of Microorganisms (GCM) 10K type strain sequencing project: providing services to taxonomists for standard genome sequencing and annotation.</title>
        <authorList>
            <consortium name="The Broad Institute Genomics Platform"/>
            <consortium name="The Broad Institute Genome Sequencing Center for Infectious Disease"/>
            <person name="Wu L."/>
            <person name="Ma J."/>
        </authorList>
    </citation>
    <scope>NUCLEOTIDE SEQUENCE [LARGE SCALE GENOMIC DNA]</scope>
    <source>
        <strain evidence="3">JCM 16949</strain>
    </source>
</reference>
<evidence type="ECO:0000256" key="1">
    <source>
        <dbReference type="SAM" id="MobiDB-lite"/>
    </source>
</evidence>
<dbReference type="Proteomes" id="UP001501004">
    <property type="component" value="Unassembled WGS sequence"/>
</dbReference>
<organism evidence="2 3">
    <name type="scientific">Leifsonella bigeumensis</name>
    <dbReference type="NCBI Taxonomy" id="433643"/>
    <lineage>
        <taxon>Bacteria</taxon>
        <taxon>Bacillati</taxon>
        <taxon>Actinomycetota</taxon>
        <taxon>Actinomycetes</taxon>
        <taxon>Micrococcales</taxon>
        <taxon>Microbacteriaceae</taxon>
        <taxon>Leifsonella</taxon>
    </lineage>
</organism>
<feature type="compositionally biased region" description="Basic residues" evidence="1">
    <location>
        <begin position="59"/>
        <end position="68"/>
    </location>
</feature>
<comment type="caution">
    <text evidence="2">The sequence shown here is derived from an EMBL/GenBank/DDBJ whole genome shotgun (WGS) entry which is preliminary data.</text>
</comment>
<protein>
    <submittedName>
        <fullName evidence="2">Uncharacterized protein</fullName>
    </submittedName>
</protein>
<evidence type="ECO:0000313" key="2">
    <source>
        <dbReference type="EMBL" id="GAA3748216.1"/>
    </source>
</evidence>
<sequence length="81" mass="8620">MKELQYPGGQIVVEDAVADAIGELASTLGETGMSASIEIRAADQASAIRIEIGRDHRNGRNHVLHARPARGEGSHFGLDDL</sequence>
<feature type="region of interest" description="Disordered" evidence="1">
    <location>
        <begin position="59"/>
        <end position="81"/>
    </location>
</feature>
<dbReference type="EMBL" id="BAABAE010000003">
    <property type="protein sequence ID" value="GAA3748216.1"/>
    <property type="molecule type" value="Genomic_DNA"/>
</dbReference>
<name>A0ABP7FWC2_9MICO</name>
<proteinExistence type="predicted"/>
<keyword evidence="3" id="KW-1185">Reference proteome</keyword>
<gene>
    <name evidence="2" type="ORF">GCM10022239_24590</name>
</gene>
<dbReference type="RefSeq" id="WP_344757084.1">
    <property type="nucleotide sequence ID" value="NZ_BAABAE010000003.1"/>
</dbReference>